<gene>
    <name evidence="11" type="ORF">PRVXT_002843</name>
</gene>
<protein>
    <recommendedName>
        <fullName evidence="7">HTH-type transcriptional regulatory protein TyrR</fullName>
    </recommendedName>
</protein>
<organism evidence="11">
    <name type="scientific">Proteinivorax tanatarense</name>
    <dbReference type="NCBI Taxonomy" id="1260629"/>
    <lineage>
        <taxon>Bacteria</taxon>
        <taxon>Bacillati</taxon>
        <taxon>Bacillota</taxon>
        <taxon>Clostridia</taxon>
        <taxon>Eubacteriales</taxon>
        <taxon>Proteinivoracaceae</taxon>
        <taxon>Proteinivorax</taxon>
    </lineage>
</organism>
<dbReference type="Gene3D" id="3.30.450.20">
    <property type="entry name" value="PAS domain"/>
    <property type="match status" value="1"/>
</dbReference>
<keyword evidence="1" id="KW-0547">Nucleotide-binding</keyword>
<dbReference type="PROSITE" id="PS50045">
    <property type="entry name" value="SIGMA54_INTERACT_4"/>
    <property type="match status" value="1"/>
</dbReference>
<dbReference type="SUPFAM" id="SSF52540">
    <property type="entry name" value="P-loop containing nucleoside triphosphate hydrolases"/>
    <property type="match status" value="1"/>
</dbReference>
<evidence type="ECO:0000256" key="4">
    <source>
        <dbReference type="ARBA" id="ARBA00023015"/>
    </source>
</evidence>
<dbReference type="AlphaFoldDB" id="A0AAU7VL41"/>
<dbReference type="SUPFAM" id="SSF55785">
    <property type="entry name" value="PYP-like sensor domain (PAS domain)"/>
    <property type="match status" value="1"/>
</dbReference>
<dbReference type="InterPro" id="IPR003593">
    <property type="entry name" value="AAA+_ATPase"/>
</dbReference>
<keyword evidence="8" id="KW-0175">Coiled coil</keyword>
<dbReference type="PANTHER" id="PTHR32071">
    <property type="entry name" value="TRANSCRIPTIONAL REGULATORY PROTEIN"/>
    <property type="match status" value="1"/>
</dbReference>
<dbReference type="CDD" id="cd00009">
    <property type="entry name" value="AAA"/>
    <property type="match status" value="1"/>
</dbReference>
<dbReference type="InterPro" id="IPR025943">
    <property type="entry name" value="Sigma_54_int_dom_ATP-bd_2"/>
</dbReference>
<dbReference type="Gene3D" id="1.10.8.60">
    <property type="match status" value="1"/>
</dbReference>
<dbReference type="InterPro" id="IPR025944">
    <property type="entry name" value="Sigma_54_int_dom_CS"/>
</dbReference>
<keyword evidence="5" id="KW-0238">DNA-binding</keyword>
<dbReference type="RefSeq" id="WP_350343533.1">
    <property type="nucleotide sequence ID" value="NZ_CP158367.1"/>
</dbReference>
<dbReference type="InterPro" id="IPR058031">
    <property type="entry name" value="AAA_lid_NorR"/>
</dbReference>
<dbReference type="InterPro" id="IPR009057">
    <property type="entry name" value="Homeodomain-like_sf"/>
</dbReference>
<dbReference type="CDD" id="cd00130">
    <property type="entry name" value="PAS"/>
    <property type="match status" value="1"/>
</dbReference>
<keyword evidence="6" id="KW-0804">Transcription</keyword>
<evidence type="ECO:0000313" key="11">
    <source>
        <dbReference type="EMBL" id="XBX74784.1"/>
    </source>
</evidence>
<accession>A0AAU7VL41</accession>
<dbReference type="Gene3D" id="1.10.10.60">
    <property type="entry name" value="Homeodomain-like"/>
    <property type="match status" value="1"/>
</dbReference>
<dbReference type="Pfam" id="PF18024">
    <property type="entry name" value="HTH_50"/>
    <property type="match status" value="1"/>
</dbReference>
<dbReference type="InterPro" id="IPR035965">
    <property type="entry name" value="PAS-like_dom_sf"/>
</dbReference>
<dbReference type="GO" id="GO:0005524">
    <property type="term" value="F:ATP binding"/>
    <property type="evidence" value="ECO:0007669"/>
    <property type="project" value="UniProtKB-KW"/>
</dbReference>
<feature type="domain" description="Sigma-54 factor interaction" evidence="9">
    <location>
        <begin position="164"/>
        <end position="390"/>
    </location>
</feature>
<evidence type="ECO:0000259" key="10">
    <source>
        <dbReference type="PROSITE" id="PS50112"/>
    </source>
</evidence>
<keyword evidence="4" id="KW-0805">Transcription regulation</keyword>
<dbReference type="PROSITE" id="PS00676">
    <property type="entry name" value="SIGMA54_INTERACT_2"/>
    <property type="match status" value="1"/>
</dbReference>
<dbReference type="NCBIfam" id="TIGR00229">
    <property type="entry name" value="sensory_box"/>
    <property type="match status" value="1"/>
</dbReference>
<dbReference type="InterPro" id="IPR002078">
    <property type="entry name" value="Sigma_54_int"/>
</dbReference>
<evidence type="ECO:0000256" key="1">
    <source>
        <dbReference type="ARBA" id="ARBA00022741"/>
    </source>
</evidence>
<dbReference type="GO" id="GO:0003677">
    <property type="term" value="F:DNA binding"/>
    <property type="evidence" value="ECO:0007669"/>
    <property type="project" value="UniProtKB-KW"/>
</dbReference>
<dbReference type="NCBIfam" id="TIGR04381">
    <property type="entry name" value="HTH_TypR"/>
    <property type="match status" value="1"/>
</dbReference>
<feature type="domain" description="PAS" evidence="10">
    <location>
        <begin position="22"/>
        <end position="75"/>
    </location>
</feature>
<dbReference type="Gene3D" id="3.40.50.300">
    <property type="entry name" value="P-loop containing nucleotide triphosphate hydrolases"/>
    <property type="match status" value="1"/>
</dbReference>
<dbReference type="SMART" id="SM00382">
    <property type="entry name" value="AAA"/>
    <property type="match status" value="1"/>
</dbReference>
<reference evidence="11" key="1">
    <citation type="journal article" date="2013" name="Extremophiles">
        <title>Proteinivorax tanatarense gen. nov., sp. nov., an anaerobic, haloalkaliphilic, proteolytic bacterium isolated from a decaying algal bloom, and proposal of Proteinivoraceae fam. nov.</title>
        <authorList>
            <person name="Kevbrin V."/>
            <person name="Boltyanskaya Y."/>
            <person name="Zhilina T."/>
            <person name="Kolganova T."/>
            <person name="Lavrentjeva E."/>
            <person name="Kuznetsov B."/>
        </authorList>
    </citation>
    <scope>NUCLEOTIDE SEQUENCE</scope>
    <source>
        <strain evidence="11">Z-910T</strain>
    </source>
</reference>
<dbReference type="PROSITE" id="PS00675">
    <property type="entry name" value="SIGMA54_INTERACT_1"/>
    <property type="match status" value="1"/>
</dbReference>
<evidence type="ECO:0000256" key="6">
    <source>
        <dbReference type="ARBA" id="ARBA00023163"/>
    </source>
</evidence>
<dbReference type="SMART" id="SM00091">
    <property type="entry name" value="PAS"/>
    <property type="match status" value="1"/>
</dbReference>
<evidence type="ECO:0000259" key="9">
    <source>
        <dbReference type="PROSITE" id="PS50045"/>
    </source>
</evidence>
<keyword evidence="2" id="KW-0058">Aromatic hydrocarbons catabolism</keyword>
<evidence type="ECO:0000256" key="5">
    <source>
        <dbReference type="ARBA" id="ARBA00023125"/>
    </source>
</evidence>
<dbReference type="GO" id="GO:0006355">
    <property type="term" value="P:regulation of DNA-templated transcription"/>
    <property type="evidence" value="ECO:0007669"/>
    <property type="project" value="InterPro"/>
</dbReference>
<dbReference type="FunFam" id="3.40.50.300:FF:000006">
    <property type="entry name" value="DNA-binding transcriptional regulator NtrC"/>
    <property type="match status" value="1"/>
</dbReference>
<dbReference type="Pfam" id="PF00158">
    <property type="entry name" value="Sigma54_activat"/>
    <property type="match status" value="1"/>
</dbReference>
<dbReference type="PROSITE" id="PS50112">
    <property type="entry name" value="PAS"/>
    <property type="match status" value="1"/>
</dbReference>
<reference evidence="11" key="2">
    <citation type="submission" date="2024-06" db="EMBL/GenBank/DDBJ databases">
        <authorList>
            <person name="Petrova K.O."/>
            <person name="Toshchakov S.V."/>
            <person name="Boltjanskaja Y.V."/>
            <person name="Kevbrin V."/>
        </authorList>
    </citation>
    <scope>NUCLEOTIDE SEQUENCE</scope>
    <source>
        <strain evidence="11">Z-910T</strain>
    </source>
</reference>
<evidence type="ECO:0000256" key="8">
    <source>
        <dbReference type="SAM" id="Coils"/>
    </source>
</evidence>
<evidence type="ECO:0000256" key="2">
    <source>
        <dbReference type="ARBA" id="ARBA00022797"/>
    </source>
</evidence>
<sequence>MNANSQSILNKGLKGEKPYSGLYDEISSLLDSIQDGIYITDGSCNTLKVNAAWEKMSNTKEKDVLGRHMKELVEEGVCNQSVSLLVAKHKRPVSILHRIKSGKEVLITGTPIIGKGEEIATIVTTVRDMDELNKLKSELKESKKKNAQFQRQLELLDKKEEKKIIGKSSKLEELLLKARQVACYSSTVLITGESGVGKEVIAKLIHNNSNREGAFIPINCGAIPENLLESELFGFAKGAFTGADSNKIGLIEAANGGTLLLDEVADLPMHLQVKVLRFIQTKMIKPVGSSQEKQIDVRIVAATNKELDKMVEEGSFRQDLYYRLNVIPIKVPSLRERQEDIIPLAEFFLSRVKSKLGPLKLSETAKGALLDYKWPGNIRELENLMERISVLAKSKVVTKQDLQLSEGTNSSNSGELQQQLQNYEKEILEKTYNRYKTTREIAKELGISQTSVVRKLKKYKLT</sequence>
<dbReference type="InterPro" id="IPR030828">
    <property type="entry name" value="HTH_TyrR"/>
</dbReference>
<dbReference type="SUPFAM" id="SSF46689">
    <property type="entry name" value="Homeodomain-like"/>
    <property type="match status" value="1"/>
</dbReference>
<dbReference type="InterPro" id="IPR000014">
    <property type="entry name" value="PAS"/>
</dbReference>
<proteinExistence type="predicted"/>
<evidence type="ECO:0000256" key="3">
    <source>
        <dbReference type="ARBA" id="ARBA00022840"/>
    </source>
</evidence>
<dbReference type="EMBL" id="CP158367">
    <property type="protein sequence ID" value="XBX74784.1"/>
    <property type="molecule type" value="Genomic_DNA"/>
</dbReference>
<dbReference type="InterPro" id="IPR025662">
    <property type="entry name" value="Sigma_54_int_dom_ATP-bd_1"/>
</dbReference>
<dbReference type="PANTHER" id="PTHR32071:SF57">
    <property type="entry name" value="C4-DICARBOXYLATE TRANSPORT TRANSCRIPTIONAL REGULATORY PROTEIN DCTD"/>
    <property type="match status" value="1"/>
</dbReference>
<dbReference type="PROSITE" id="PS00688">
    <property type="entry name" value="SIGMA54_INTERACT_3"/>
    <property type="match status" value="1"/>
</dbReference>
<dbReference type="Pfam" id="PF13426">
    <property type="entry name" value="PAS_9"/>
    <property type="match status" value="1"/>
</dbReference>
<feature type="coiled-coil region" evidence="8">
    <location>
        <begin position="132"/>
        <end position="159"/>
    </location>
</feature>
<evidence type="ECO:0000256" key="7">
    <source>
        <dbReference type="ARBA" id="ARBA00029500"/>
    </source>
</evidence>
<name>A0AAU7VL41_9FIRM</name>
<dbReference type="InterPro" id="IPR027417">
    <property type="entry name" value="P-loop_NTPase"/>
</dbReference>
<keyword evidence="3" id="KW-0067">ATP-binding</keyword>
<dbReference type="Pfam" id="PF25601">
    <property type="entry name" value="AAA_lid_14"/>
    <property type="match status" value="1"/>
</dbReference>